<keyword evidence="2" id="KW-1185">Reference proteome</keyword>
<comment type="caution">
    <text evidence="1">The sequence shown here is derived from an EMBL/GenBank/DDBJ whole genome shotgun (WGS) entry which is preliminary data.</text>
</comment>
<sequence length="65" mass="7796">MNAWDKRKERERDRKLDCILKNQIVIMEGLAKALYTYEHTSRYGRDYIGTLEERAERTAKQYGRG</sequence>
<evidence type="ECO:0000313" key="1">
    <source>
        <dbReference type="EMBL" id="TGY93411.1"/>
    </source>
</evidence>
<name>A0AC61RSU5_9FIRM</name>
<protein>
    <submittedName>
        <fullName evidence="1">Uncharacterized protein</fullName>
    </submittedName>
</protein>
<dbReference type="Proteomes" id="UP000304953">
    <property type="component" value="Unassembled WGS sequence"/>
</dbReference>
<organism evidence="1 2">
    <name type="scientific">Petralouisia muris</name>
    <dbReference type="NCBI Taxonomy" id="3032872"/>
    <lineage>
        <taxon>Bacteria</taxon>
        <taxon>Bacillati</taxon>
        <taxon>Bacillota</taxon>
        <taxon>Clostridia</taxon>
        <taxon>Lachnospirales</taxon>
        <taxon>Lachnospiraceae</taxon>
        <taxon>Petralouisia</taxon>
    </lineage>
</organism>
<evidence type="ECO:0000313" key="2">
    <source>
        <dbReference type="Proteomes" id="UP000304953"/>
    </source>
</evidence>
<reference evidence="1" key="1">
    <citation type="submission" date="2019-04" db="EMBL/GenBank/DDBJ databases">
        <title>Microbes associate with the intestines of laboratory mice.</title>
        <authorList>
            <person name="Navarre W."/>
            <person name="Wong E."/>
            <person name="Huang K."/>
            <person name="Tropini C."/>
            <person name="Ng K."/>
            <person name="Yu B."/>
        </authorList>
    </citation>
    <scope>NUCLEOTIDE SEQUENCE</scope>
    <source>
        <strain evidence="1">NM01_1-7b</strain>
    </source>
</reference>
<gene>
    <name evidence="1" type="ORF">E5329_18505</name>
</gene>
<dbReference type="EMBL" id="SRYA01000044">
    <property type="protein sequence ID" value="TGY93411.1"/>
    <property type="molecule type" value="Genomic_DNA"/>
</dbReference>
<accession>A0AC61RSU5</accession>
<proteinExistence type="predicted"/>